<dbReference type="SUPFAM" id="SSF81383">
    <property type="entry name" value="F-box domain"/>
    <property type="match status" value="1"/>
</dbReference>
<reference evidence="3 4" key="1">
    <citation type="submission" date="2018-03" db="EMBL/GenBank/DDBJ databases">
        <authorList>
            <person name="Guldener U."/>
        </authorList>
    </citation>
    <scope>NUCLEOTIDE SEQUENCE [LARGE SCALE GENOMIC DNA]</scope>
    <source>
        <strain evidence="3 4">NBRC100155</strain>
    </source>
</reference>
<feature type="region of interest" description="Disordered" evidence="1">
    <location>
        <begin position="1"/>
        <end position="184"/>
    </location>
</feature>
<evidence type="ECO:0000313" key="4">
    <source>
        <dbReference type="Proteomes" id="UP000324022"/>
    </source>
</evidence>
<feature type="compositionally biased region" description="Low complexity" evidence="1">
    <location>
        <begin position="319"/>
        <end position="339"/>
    </location>
</feature>
<feature type="compositionally biased region" description="Polar residues" evidence="1">
    <location>
        <begin position="150"/>
        <end position="160"/>
    </location>
</feature>
<organism evidence="3 4">
    <name type="scientific">Ustilago trichophora</name>
    <dbReference type="NCBI Taxonomy" id="86804"/>
    <lineage>
        <taxon>Eukaryota</taxon>
        <taxon>Fungi</taxon>
        <taxon>Dikarya</taxon>
        <taxon>Basidiomycota</taxon>
        <taxon>Ustilaginomycotina</taxon>
        <taxon>Ustilaginomycetes</taxon>
        <taxon>Ustilaginales</taxon>
        <taxon>Ustilaginaceae</taxon>
        <taxon>Ustilago</taxon>
    </lineage>
</organism>
<feature type="compositionally biased region" description="Basic and acidic residues" evidence="1">
    <location>
        <begin position="1155"/>
        <end position="1169"/>
    </location>
</feature>
<dbReference type="GO" id="GO:0031146">
    <property type="term" value="P:SCF-dependent proteasomal ubiquitin-dependent protein catabolic process"/>
    <property type="evidence" value="ECO:0007669"/>
    <property type="project" value="TreeGrafter"/>
</dbReference>
<protein>
    <recommendedName>
        <fullName evidence="2">F-box domain-containing protein</fullName>
    </recommendedName>
</protein>
<dbReference type="OrthoDB" id="550575at2759"/>
<dbReference type="InterPro" id="IPR036047">
    <property type="entry name" value="F-box-like_dom_sf"/>
</dbReference>
<feature type="region of interest" description="Disordered" evidence="1">
    <location>
        <begin position="1137"/>
        <end position="1169"/>
    </location>
</feature>
<dbReference type="AlphaFoldDB" id="A0A5C3DVY0"/>
<proteinExistence type="predicted"/>
<evidence type="ECO:0000259" key="2">
    <source>
        <dbReference type="Pfam" id="PF12937"/>
    </source>
</evidence>
<feature type="compositionally biased region" description="Polar residues" evidence="1">
    <location>
        <begin position="413"/>
        <end position="428"/>
    </location>
</feature>
<dbReference type="Proteomes" id="UP000324022">
    <property type="component" value="Unassembled WGS sequence"/>
</dbReference>
<dbReference type="InterPro" id="IPR032675">
    <property type="entry name" value="LRR_dom_sf"/>
</dbReference>
<feature type="compositionally biased region" description="Polar residues" evidence="1">
    <location>
        <begin position="167"/>
        <end position="179"/>
    </location>
</feature>
<feature type="region of interest" description="Disordered" evidence="1">
    <location>
        <begin position="1233"/>
        <end position="1275"/>
    </location>
</feature>
<dbReference type="PANTHER" id="PTHR13318">
    <property type="entry name" value="PARTNER OF PAIRED, ISOFORM B-RELATED"/>
    <property type="match status" value="1"/>
</dbReference>
<dbReference type="Pfam" id="PF12937">
    <property type="entry name" value="F-box-like"/>
    <property type="match status" value="1"/>
</dbReference>
<name>A0A5C3DVY0_9BASI</name>
<dbReference type="Pfam" id="PF13516">
    <property type="entry name" value="LRR_6"/>
    <property type="match status" value="1"/>
</dbReference>
<feature type="compositionally biased region" description="Low complexity" evidence="1">
    <location>
        <begin position="461"/>
        <end position="475"/>
    </location>
</feature>
<feature type="compositionally biased region" description="Polar residues" evidence="1">
    <location>
        <begin position="1137"/>
        <end position="1154"/>
    </location>
</feature>
<dbReference type="PANTHER" id="PTHR13318:SF190">
    <property type="entry name" value="PARTNER OF PAIRED, ISOFORM B"/>
    <property type="match status" value="1"/>
</dbReference>
<feature type="compositionally biased region" description="Basic and acidic residues" evidence="1">
    <location>
        <begin position="9"/>
        <end position="19"/>
    </location>
</feature>
<feature type="region of interest" description="Disordered" evidence="1">
    <location>
        <begin position="317"/>
        <end position="484"/>
    </location>
</feature>
<gene>
    <name evidence="3" type="ORF">UTRI_00666</name>
</gene>
<sequence>MQEPTINMDKGKQRERDPEMSTQSATIRNTSDADDAGCSSSHGPMDIPSQAASSRITQADDSRLSQSPSSSNDHDRRPSHTRAKSSLGSANTFDFFGPSSLASNTTAATSFHFGSPGESPKHATAARTAESINGEVRSSLDDTIDAGASRTASEEPTSSAFPDETTDTVAASSDPTQISGRGELDERRLGALSAPMPPLYHQETLPGYEEAPEYTPPLSQPSGSHSRSKTSAFRTAAANRFLSSRIAKKLNLPPALQSRLQGTQTPDAQSTSQQTLLATDHINGRIRFARSDSAPNLTQSHVSRRIEVHNYAATAYMDGARMGPAPRRPRPTSSRPSTAGAETGRPQPDAASIARPSTSTGTAASNRRQLGASPLLRTAVSSASSSRRNSSDSRPSSRATISSAPNGGLFTCGYSSSRGGATTPTRPSLSRKGRSRNVSLRSLGDIFSLNRERDRSRSDSPAEPAEQQHEQPAQESRQSSSGTVLREVVSPISQDLLISARVHLASSARPTRMNATHSNPQAGVDAAALGSPVLILPHQSQERKPDPLQKLPREIILKIFTSLVDLHIEEHKRAVKDGAWRGKRTNETRWVGKEAAMRELARLSRVSRAWQSYVLDGQLWQKLEFSKYPDMAEETMISIAKAVGPFVHCLDLHGLASLRSSVLVALSKAQRPRPLTGRELTSSTGLTCATCQLEELDLRGCHQISTSALNKVLSQSPNLRVCKLGSLPCVDNTTLCVLAATATKLEYLDISRCRSVDGEGIRAIFAIQESETNISAFSKERNVGSEFRELHASGVAGFDSATLAQLGRHWPNLEVLNLSYCSDINDAAIAAMVSSEGDVVSEKGNFVTLTPRQAGSQQDEEVVRRSFPHLRKLNLSACRALTDRACVSLSHAVPLLEVLELANVGPALKDTGLVKLFATTPQLQKLDLERATQITDAVLSALTPPESHAEAFGLAVPDRDTLMHATRPRGSLLNMARRSASRRRYANHSASAAQEDAPPSYDEDAVAALIPATGTHLTHLILSSAKHLTAEALLLLINRCPFLLHLEVDDTHADNEVATQFVQLARYRKVRNAYLSLVDCRSFSRDTYSHLSHGDTVGGGVRPRRGSRGYVFRQFSYDDPEPSLAATAASMVLAEGTAQSRGEQANNTMATSRRSSIEGRDRDRSHDECNELKPVVKSFWGWQLVDARMKQKRKAEQRAAAHRRHGGRSKVTSVVAMALGLPASTEGGLETDQVRTLRGGGPRWPRVLIGPDAAERNGNGEEEDDEDDARGCTVM</sequence>
<feature type="compositionally biased region" description="Basic and acidic residues" evidence="1">
    <location>
        <begin position="450"/>
        <end position="460"/>
    </location>
</feature>
<feature type="compositionally biased region" description="Low complexity" evidence="1">
    <location>
        <begin position="379"/>
        <end position="404"/>
    </location>
</feature>
<dbReference type="SMART" id="SM00367">
    <property type="entry name" value="LRR_CC"/>
    <property type="match status" value="6"/>
</dbReference>
<dbReference type="EMBL" id="OOIN01000002">
    <property type="protein sequence ID" value="SPO21189.1"/>
    <property type="molecule type" value="Genomic_DNA"/>
</dbReference>
<feature type="region of interest" description="Disordered" evidence="1">
    <location>
        <begin position="209"/>
        <end position="230"/>
    </location>
</feature>
<dbReference type="Gene3D" id="1.20.1280.50">
    <property type="match status" value="1"/>
</dbReference>
<feature type="compositionally biased region" description="Polar residues" evidence="1">
    <location>
        <begin position="355"/>
        <end position="368"/>
    </location>
</feature>
<dbReference type="InterPro" id="IPR001611">
    <property type="entry name" value="Leu-rich_rpt"/>
</dbReference>
<dbReference type="InterPro" id="IPR006553">
    <property type="entry name" value="Leu-rich_rpt_Cys-con_subtyp"/>
</dbReference>
<accession>A0A5C3DVY0</accession>
<dbReference type="Gene3D" id="3.80.10.10">
    <property type="entry name" value="Ribonuclease Inhibitor"/>
    <property type="match status" value="3"/>
</dbReference>
<dbReference type="InterPro" id="IPR001810">
    <property type="entry name" value="F-box_dom"/>
</dbReference>
<dbReference type="GO" id="GO:0019005">
    <property type="term" value="C:SCF ubiquitin ligase complex"/>
    <property type="evidence" value="ECO:0007669"/>
    <property type="project" value="TreeGrafter"/>
</dbReference>
<feature type="domain" description="F-box" evidence="2">
    <location>
        <begin position="549"/>
        <end position="624"/>
    </location>
</feature>
<evidence type="ECO:0000313" key="3">
    <source>
        <dbReference type="EMBL" id="SPO21189.1"/>
    </source>
</evidence>
<evidence type="ECO:0000256" key="1">
    <source>
        <dbReference type="SAM" id="MobiDB-lite"/>
    </source>
</evidence>
<keyword evidence="4" id="KW-1185">Reference proteome</keyword>
<feature type="compositionally biased region" description="Polar residues" evidence="1">
    <location>
        <begin position="220"/>
        <end position="230"/>
    </location>
</feature>
<feature type="compositionally biased region" description="Low complexity" evidence="1">
    <location>
        <begin position="99"/>
        <end position="110"/>
    </location>
</feature>
<feature type="compositionally biased region" description="Polar residues" evidence="1">
    <location>
        <begin position="20"/>
        <end position="30"/>
    </location>
</feature>
<dbReference type="SUPFAM" id="SSF52047">
    <property type="entry name" value="RNI-like"/>
    <property type="match status" value="1"/>
</dbReference>